<sequence>MVKISKISNTSGYKRLKKPMLKTGDILTQDYGYTIKTKKQYSKIKDTLWKPLPKNYKLKGKVIRKRKSQYQGKVANELKVERLSKSPANKRMRKHYFVWQWKDGTLMK</sequence>
<protein>
    <submittedName>
        <fullName evidence="1">Uncharacterized protein</fullName>
    </submittedName>
</protein>
<comment type="caution">
    <text evidence="1">The sequence shown here is derived from an EMBL/GenBank/DDBJ whole genome shotgun (WGS) entry which is preliminary data.</text>
</comment>
<dbReference type="EMBL" id="LAZR01024686">
    <property type="protein sequence ID" value="KKL74342.1"/>
    <property type="molecule type" value="Genomic_DNA"/>
</dbReference>
<evidence type="ECO:0000313" key="1">
    <source>
        <dbReference type="EMBL" id="KKL74342.1"/>
    </source>
</evidence>
<dbReference type="AlphaFoldDB" id="A0A0F9HGW8"/>
<organism evidence="1">
    <name type="scientific">marine sediment metagenome</name>
    <dbReference type="NCBI Taxonomy" id="412755"/>
    <lineage>
        <taxon>unclassified sequences</taxon>
        <taxon>metagenomes</taxon>
        <taxon>ecological metagenomes</taxon>
    </lineage>
</organism>
<reference evidence="1" key="1">
    <citation type="journal article" date="2015" name="Nature">
        <title>Complex archaea that bridge the gap between prokaryotes and eukaryotes.</title>
        <authorList>
            <person name="Spang A."/>
            <person name="Saw J.H."/>
            <person name="Jorgensen S.L."/>
            <person name="Zaremba-Niedzwiedzka K."/>
            <person name="Martijn J."/>
            <person name="Lind A.E."/>
            <person name="van Eijk R."/>
            <person name="Schleper C."/>
            <person name="Guy L."/>
            <person name="Ettema T.J."/>
        </authorList>
    </citation>
    <scope>NUCLEOTIDE SEQUENCE</scope>
</reference>
<accession>A0A0F9HGW8</accession>
<proteinExistence type="predicted"/>
<gene>
    <name evidence="1" type="ORF">LCGC14_2065860</name>
</gene>
<name>A0A0F9HGW8_9ZZZZ</name>